<proteinExistence type="predicted"/>
<dbReference type="RefSeq" id="WP_139265752.1">
    <property type="nucleotide sequence ID" value="NZ_FNWQ01000004.1"/>
</dbReference>
<dbReference type="SUPFAM" id="SSF48452">
    <property type="entry name" value="TPR-like"/>
    <property type="match status" value="1"/>
</dbReference>
<reference evidence="1 2" key="1">
    <citation type="submission" date="2016-10" db="EMBL/GenBank/DDBJ databases">
        <authorList>
            <person name="de Groot N.N."/>
        </authorList>
    </citation>
    <scope>NUCLEOTIDE SEQUENCE [LARGE SCALE GENOMIC DNA]</scope>
    <source>
        <strain evidence="1 2">DSM 23031</strain>
    </source>
</reference>
<name>A0A1H6HSS2_CHRCI</name>
<dbReference type="Proteomes" id="UP000198561">
    <property type="component" value="Unassembled WGS sequence"/>
</dbReference>
<dbReference type="Gene3D" id="1.25.40.10">
    <property type="entry name" value="Tetratricopeptide repeat domain"/>
    <property type="match status" value="1"/>
</dbReference>
<organism evidence="1 2">
    <name type="scientific">Chryseobacterium culicis</name>
    <dbReference type="NCBI Taxonomy" id="680127"/>
    <lineage>
        <taxon>Bacteria</taxon>
        <taxon>Pseudomonadati</taxon>
        <taxon>Bacteroidota</taxon>
        <taxon>Flavobacteriia</taxon>
        <taxon>Flavobacteriales</taxon>
        <taxon>Weeksellaceae</taxon>
        <taxon>Chryseobacterium group</taxon>
        <taxon>Chryseobacterium</taxon>
    </lineage>
</organism>
<gene>
    <name evidence="1" type="ORF">SAMN05421593_3386</name>
</gene>
<dbReference type="AlphaFoldDB" id="A0A1H6HSS2"/>
<protein>
    <submittedName>
        <fullName evidence="1">Uncharacterized protein</fullName>
    </submittedName>
</protein>
<dbReference type="InterPro" id="IPR011990">
    <property type="entry name" value="TPR-like_helical_dom_sf"/>
</dbReference>
<dbReference type="OrthoDB" id="696955at2"/>
<dbReference type="EMBL" id="FNWQ01000004">
    <property type="protein sequence ID" value="SEH37248.1"/>
    <property type="molecule type" value="Genomic_DNA"/>
</dbReference>
<evidence type="ECO:0000313" key="2">
    <source>
        <dbReference type="Proteomes" id="UP000198561"/>
    </source>
</evidence>
<accession>A0A1H6HSS2</accession>
<dbReference type="PROSITE" id="PS51257">
    <property type="entry name" value="PROKAR_LIPOPROTEIN"/>
    <property type="match status" value="1"/>
</dbReference>
<sequence>MINKIYLLLLLSGISCHSQSSKVESLLKSNEIIAQLHNDFNNDGIRDDLYVLTLKNAKEPEELTQRKLIIVFKNKNNTELSTYENDMIFPCKECSGKSDMNIDNLKFENNLLSYTTCIAPVASDKYSIIDFTLKFSNNSFNLYKYKESYFSVEADDDAIIQLEEADFSKTKFSYYDWVANKSWLDYVIISSRNITKINDFALNLESINPAVSVNVLQKIIQKYPDRVGAYLNIANSYWNIGKKEKAAENYKTYLSLMKSQKKDLNKVPKYVEERIK</sequence>
<evidence type="ECO:0000313" key="1">
    <source>
        <dbReference type="EMBL" id="SEH37248.1"/>
    </source>
</evidence>
<dbReference type="STRING" id="680127.SAMN05421593_3386"/>